<dbReference type="AlphaFoldDB" id="A0A0G8AXS4"/>
<dbReference type="PATRIC" id="fig|1608419.3.peg.1718"/>
<proteinExistence type="predicted"/>
<evidence type="ECO:0000313" key="1">
    <source>
        <dbReference type="EMBL" id="KKZ14182.1"/>
    </source>
</evidence>
<comment type="caution">
    <text evidence="1">The sequence shown here is derived from an EMBL/GenBank/DDBJ whole genome shotgun (WGS) entry which is preliminary data.</text>
</comment>
<sequence length="111" mass="11868">MDDADRKQLQAFVKHWLRQAGRTPADLGQALGLPSAALPMLLNELARTNAKLGPSGLVARLCLINERWQCTGDFDPDPDVLGDQLDLLLEAIQSEPVQGCPAVRGATPAGP</sequence>
<accession>A0A0G8AXS4</accession>
<gene>
    <name evidence="1" type="ORF">TQ37_01905</name>
</gene>
<dbReference type="EMBL" id="JYFQ01000042">
    <property type="protein sequence ID" value="KKZ14182.1"/>
    <property type="molecule type" value="Genomic_DNA"/>
</dbReference>
<dbReference type="STRING" id="431041.FLM9_1087"/>
<evidence type="ECO:0000313" key="2">
    <source>
        <dbReference type="Proteomes" id="UP000035037"/>
    </source>
</evidence>
<organism evidence="1 2">
    <name type="scientific">Candidatus Synechococcus spongiarum 15L</name>
    <dbReference type="NCBI Taxonomy" id="1608419"/>
    <lineage>
        <taxon>Bacteria</taxon>
        <taxon>Bacillati</taxon>
        <taxon>Cyanobacteriota</taxon>
        <taxon>Cyanophyceae</taxon>
        <taxon>Synechococcales</taxon>
        <taxon>Synechococcaceae</taxon>
        <taxon>Synechococcus</taxon>
    </lineage>
</organism>
<name>A0A0G8AXS4_9SYNE</name>
<protein>
    <submittedName>
        <fullName evidence="1">Uncharacterized protein</fullName>
    </submittedName>
</protein>
<reference evidence="1 2" key="2">
    <citation type="submission" date="2015-05" db="EMBL/GenBank/DDBJ databases">
        <title>Lifestyle Evolution in Cyanobacterial Symbionts of Sponges.</title>
        <authorList>
            <person name="Burgsdorf I."/>
            <person name="Slaby B.M."/>
            <person name="Handley K.M."/>
            <person name="Haber M."/>
            <person name="Blom J."/>
            <person name="Marshall C.W."/>
            <person name="Gilbert J.A."/>
            <person name="Hentschel U."/>
            <person name="Steindler L."/>
        </authorList>
    </citation>
    <scope>NUCLEOTIDE SEQUENCE [LARGE SCALE GENOMIC DNA]</scope>
    <source>
        <strain evidence="1">15L</strain>
    </source>
</reference>
<reference evidence="1 2" key="1">
    <citation type="submission" date="2015-02" db="EMBL/GenBank/DDBJ databases">
        <authorList>
            <person name="Slaby B."/>
            <person name="Hentschel U."/>
        </authorList>
    </citation>
    <scope>NUCLEOTIDE SEQUENCE [LARGE SCALE GENOMIC DNA]</scope>
    <source>
        <strain evidence="1">15L</strain>
    </source>
</reference>
<dbReference type="Proteomes" id="UP000035037">
    <property type="component" value="Unassembled WGS sequence"/>
</dbReference>